<evidence type="ECO:0000313" key="2">
    <source>
        <dbReference type="EMBL" id="KRY25411.1"/>
    </source>
</evidence>
<accession>A0A0V1AMH2</accession>
<name>A0A0V1AMH2_TRIBR</name>
<protein>
    <submittedName>
        <fullName evidence="2">Uncharacterized protein</fullName>
    </submittedName>
</protein>
<gene>
    <name evidence="2" type="ORF">T03_8068</name>
</gene>
<comment type="caution">
    <text evidence="2">The sequence shown here is derived from an EMBL/GenBank/DDBJ whole genome shotgun (WGS) entry which is preliminary data.</text>
</comment>
<dbReference type="EMBL" id="JYDI01002349">
    <property type="protein sequence ID" value="KRY25411.1"/>
    <property type="molecule type" value="Genomic_DNA"/>
</dbReference>
<evidence type="ECO:0000256" key="1">
    <source>
        <dbReference type="SAM" id="MobiDB-lite"/>
    </source>
</evidence>
<proteinExistence type="predicted"/>
<reference evidence="2 3" key="1">
    <citation type="submission" date="2015-01" db="EMBL/GenBank/DDBJ databases">
        <title>Evolution of Trichinella species and genotypes.</title>
        <authorList>
            <person name="Korhonen P.K."/>
            <person name="Edoardo P."/>
            <person name="Giuseppe L.R."/>
            <person name="Gasser R.B."/>
        </authorList>
    </citation>
    <scope>NUCLEOTIDE SEQUENCE [LARGE SCALE GENOMIC DNA]</scope>
    <source>
        <strain evidence="2">ISS120</strain>
    </source>
</reference>
<organism evidence="2 3">
    <name type="scientific">Trichinella britovi</name>
    <name type="common">Parasitic roundworm</name>
    <dbReference type="NCBI Taxonomy" id="45882"/>
    <lineage>
        <taxon>Eukaryota</taxon>
        <taxon>Metazoa</taxon>
        <taxon>Ecdysozoa</taxon>
        <taxon>Nematoda</taxon>
        <taxon>Enoplea</taxon>
        <taxon>Dorylaimia</taxon>
        <taxon>Trichinellida</taxon>
        <taxon>Trichinellidae</taxon>
        <taxon>Trichinella</taxon>
    </lineage>
</organism>
<feature type="region of interest" description="Disordered" evidence="1">
    <location>
        <begin position="1"/>
        <end position="23"/>
    </location>
</feature>
<dbReference type="AlphaFoldDB" id="A0A0V1AMH2"/>
<sequence length="68" mass="7625">MSGGSSLMVEASNVAQPASKSLKQHSYPAEEIILYICHAPADVWMENYFEIATNIPERERLKIFLIGK</sequence>
<keyword evidence="3" id="KW-1185">Reference proteome</keyword>
<dbReference type="Proteomes" id="UP000054653">
    <property type="component" value="Unassembled WGS sequence"/>
</dbReference>
<evidence type="ECO:0000313" key="3">
    <source>
        <dbReference type="Proteomes" id="UP000054653"/>
    </source>
</evidence>